<name>A0A941IMS1_9ACTN</name>
<sequence length="295" mass="30806">MPPLSSEPGREIDQALLNAAVERRRAERAAEIAARHEERMAAAAEGMRAFHGRMASTHRHVEQQHRTAARIHTVHAERLRRWSRGPIDAKEQPGLVQAVAETLGASGAALTLFEPETLMAASSPASRTAQCLEFALGQGPARASVELCGPVIAAGPQMAIAWPIYGPAVERLGIRAVAAVPVVAAGASLGALTVFDPPRAHGPDLEAFEAAAGTLAVSLLSSWSASEADGPSGRPPLVDQGDLWVVLNQAVGMVSVQCGSSTADALALIKAHAFAEDRSVDEVAAAIVDRTLRLG</sequence>
<keyword evidence="3" id="KW-1185">Reference proteome</keyword>
<evidence type="ECO:0000313" key="3">
    <source>
        <dbReference type="Proteomes" id="UP000675781"/>
    </source>
</evidence>
<dbReference type="AlphaFoldDB" id="A0A941IMS1"/>
<evidence type="ECO:0000313" key="2">
    <source>
        <dbReference type="EMBL" id="MBR7834525.1"/>
    </source>
</evidence>
<reference evidence="2" key="1">
    <citation type="submission" date="2021-04" db="EMBL/GenBank/DDBJ databases">
        <title>Genome based classification of Actinospica acidithermotolerans sp. nov., an actinobacterium isolated from an Indonesian hot spring.</title>
        <authorList>
            <person name="Kusuma A.B."/>
            <person name="Putra K.E."/>
            <person name="Nafisah S."/>
            <person name="Loh J."/>
            <person name="Nouioui I."/>
            <person name="Goodfellow M."/>
        </authorList>
    </citation>
    <scope>NUCLEOTIDE SEQUENCE</scope>
    <source>
        <strain evidence="2">CSCA 57</strain>
    </source>
</reference>
<accession>A0A941IMS1</accession>
<gene>
    <name evidence="2" type="ORF">KDL01_14725</name>
</gene>
<evidence type="ECO:0000259" key="1">
    <source>
        <dbReference type="Pfam" id="PF13185"/>
    </source>
</evidence>
<proteinExistence type="predicted"/>
<dbReference type="EMBL" id="JAGSOG010000061">
    <property type="protein sequence ID" value="MBR7834525.1"/>
    <property type="molecule type" value="Genomic_DNA"/>
</dbReference>
<dbReference type="InterPro" id="IPR029016">
    <property type="entry name" value="GAF-like_dom_sf"/>
</dbReference>
<comment type="caution">
    <text evidence="2">The sequence shown here is derived from an EMBL/GenBank/DDBJ whole genome shotgun (WGS) entry which is preliminary data.</text>
</comment>
<dbReference type="SUPFAM" id="SSF55781">
    <property type="entry name" value="GAF domain-like"/>
    <property type="match status" value="1"/>
</dbReference>
<feature type="domain" description="GAF" evidence="1">
    <location>
        <begin position="96"/>
        <end position="217"/>
    </location>
</feature>
<dbReference type="Pfam" id="PF13185">
    <property type="entry name" value="GAF_2"/>
    <property type="match status" value="1"/>
</dbReference>
<dbReference type="Gene3D" id="3.30.450.40">
    <property type="match status" value="1"/>
</dbReference>
<protein>
    <submittedName>
        <fullName evidence="2">ANTAR domain-containing protein</fullName>
    </submittedName>
</protein>
<organism evidence="2 3">
    <name type="scientific">Actinospica durhamensis</name>
    <dbReference type="NCBI Taxonomy" id="1508375"/>
    <lineage>
        <taxon>Bacteria</taxon>
        <taxon>Bacillati</taxon>
        <taxon>Actinomycetota</taxon>
        <taxon>Actinomycetes</taxon>
        <taxon>Catenulisporales</taxon>
        <taxon>Actinospicaceae</taxon>
        <taxon>Actinospica</taxon>
    </lineage>
</organism>
<dbReference type="InterPro" id="IPR003018">
    <property type="entry name" value="GAF"/>
</dbReference>
<dbReference type="Proteomes" id="UP000675781">
    <property type="component" value="Unassembled WGS sequence"/>
</dbReference>
<dbReference type="RefSeq" id="WP_212529045.1">
    <property type="nucleotide sequence ID" value="NZ_JAGSOG010000061.1"/>
</dbReference>